<sequence>MARGSIRWRKRFMKNVSACRCIPAFRRKTSILSFKPYYNMPDQTDHFQKKAFQEYEADQWFQRNKSYLDNYKAEDDIVISTIRNYRVKPENILEIGSSAGYRLDGIKKLYPGTNVFGIDPSQQAVDYGTRMYPEVKLSAGTADQMGMYADGQFDLVVVGFVFYVIDRPLLLKVIAEIDRVLADKGLLIVVDFFSEKTIKNNYQHITQFQAYSYKQNYDRIFTETELYQLVFKGSFDHGTKELDSSDDYYNKCSVSLLKKDIYAAYK</sequence>
<organism evidence="3 4">
    <name type="scientific">Chitinophaga barathri</name>
    <dbReference type="NCBI Taxonomy" id="1647451"/>
    <lineage>
        <taxon>Bacteria</taxon>
        <taxon>Pseudomonadati</taxon>
        <taxon>Bacteroidota</taxon>
        <taxon>Chitinophagia</taxon>
        <taxon>Chitinophagales</taxon>
        <taxon>Chitinophagaceae</taxon>
        <taxon>Chitinophaga</taxon>
    </lineage>
</organism>
<dbReference type="InterPro" id="IPR013216">
    <property type="entry name" value="Methyltransf_11"/>
</dbReference>
<keyword evidence="4" id="KW-1185">Reference proteome</keyword>
<accession>A0A3N4MK91</accession>
<evidence type="ECO:0000256" key="1">
    <source>
        <dbReference type="ARBA" id="ARBA00022679"/>
    </source>
</evidence>
<keyword evidence="3" id="KW-0489">Methyltransferase</keyword>
<evidence type="ECO:0000313" key="4">
    <source>
        <dbReference type="Proteomes" id="UP000279089"/>
    </source>
</evidence>
<dbReference type="SUPFAM" id="SSF53335">
    <property type="entry name" value="S-adenosyl-L-methionine-dependent methyltransferases"/>
    <property type="match status" value="1"/>
</dbReference>
<feature type="domain" description="Methyltransferase type 11" evidence="2">
    <location>
        <begin position="93"/>
        <end position="189"/>
    </location>
</feature>
<evidence type="ECO:0000313" key="3">
    <source>
        <dbReference type="EMBL" id="RPD40510.1"/>
    </source>
</evidence>
<dbReference type="Pfam" id="PF08241">
    <property type="entry name" value="Methyltransf_11"/>
    <property type="match status" value="1"/>
</dbReference>
<dbReference type="InterPro" id="IPR029063">
    <property type="entry name" value="SAM-dependent_MTases_sf"/>
</dbReference>
<dbReference type="PANTHER" id="PTHR43861">
    <property type="entry name" value="TRANS-ACONITATE 2-METHYLTRANSFERASE-RELATED"/>
    <property type="match status" value="1"/>
</dbReference>
<dbReference type="GO" id="GO:0008757">
    <property type="term" value="F:S-adenosylmethionine-dependent methyltransferase activity"/>
    <property type="evidence" value="ECO:0007669"/>
    <property type="project" value="InterPro"/>
</dbReference>
<protein>
    <submittedName>
        <fullName evidence="3">Class I SAM-dependent methyltransferase</fullName>
    </submittedName>
</protein>
<proteinExistence type="predicted"/>
<comment type="caution">
    <text evidence="3">The sequence shown here is derived from an EMBL/GenBank/DDBJ whole genome shotgun (WGS) entry which is preliminary data.</text>
</comment>
<dbReference type="Proteomes" id="UP000279089">
    <property type="component" value="Unassembled WGS sequence"/>
</dbReference>
<dbReference type="CDD" id="cd02440">
    <property type="entry name" value="AdoMet_MTases"/>
    <property type="match status" value="1"/>
</dbReference>
<dbReference type="PANTHER" id="PTHR43861:SF3">
    <property type="entry name" value="PUTATIVE (AFU_ORTHOLOGUE AFUA_2G14390)-RELATED"/>
    <property type="match status" value="1"/>
</dbReference>
<dbReference type="OrthoDB" id="9797819at2"/>
<evidence type="ECO:0000259" key="2">
    <source>
        <dbReference type="Pfam" id="PF08241"/>
    </source>
</evidence>
<keyword evidence="1 3" id="KW-0808">Transferase</keyword>
<name>A0A3N4MK91_9BACT</name>
<dbReference type="Gene3D" id="3.40.50.150">
    <property type="entry name" value="Vaccinia Virus protein VP39"/>
    <property type="match status" value="1"/>
</dbReference>
<dbReference type="AlphaFoldDB" id="A0A3N4MK91"/>
<dbReference type="GO" id="GO:0032259">
    <property type="term" value="P:methylation"/>
    <property type="evidence" value="ECO:0007669"/>
    <property type="project" value="UniProtKB-KW"/>
</dbReference>
<reference evidence="4" key="1">
    <citation type="submission" date="2018-11" db="EMBL/GenBank/DDBJ databases">
        <title>Chitinophaga lutea sp.nov., isolate from arsenic contaminated soil.</title>
        <authorList>
            <person name="Zong Y."/>
        </authorList>
    </citation>
    <scope>NUCLEOTIDE SEQUENCE [LARGE SCALE GENOMIC DNA]</scope>
    <source>
        <strain evidence="4">YLT18</strain>
    </source>
</reference>
<dbReference type="EMBL" id="RMBX01000007">
    <property type="protein sequence ID" value="RPD40510.1"/>
    <property type="molecule type" value="Genomic_DNA"/>
</dbReference>
<gene>
    <name evidence="3" type="ORF">EG028_14485</name>
</gene>